<dbReference type="SUPFAM" id="SSF51206">
    <property type="entry name" value="cAMP-binding domain-like"/>
    <property type="match status" value="1"/>
</dbReference>
<name>A0A0G4MGD5_VERLO</name>
<accession>A0A0G4MGD5</accession>
<feature type="non-terminal residue" evidence="2">
    <location>
        <position position="142"/>
    </location>
</feature>
<feature type="domain" description="Cyclic nucleotide-binding" evidence="1">
    <location>
        <begin position="4"/>
        <end position="125"/>
    </location>
</feature>
<dbReference type="SMART" id="SM00100">
    <property type="entry name" value="cNMP"/>
    <property type="match status" value="1"/>
</dbReference>
<evidence type="ECO:0000313" key="3">
    <source>
        <dbReference type="Proteomes" id="UP000044602"/>
    </source>
</evidence>
<dbReference type="Pfam" id="PF00027">
    <property type="entry name" value="cNMP_binding"/>
    <property type="match status" value="1"/>
</dbReference>
<evidence type="ECO:0000259" key="1">
    <source>
        <dbReference type="PROSITE" id="PS50042"/>
    </source>
</evidence>
<organism evidence="2 3">
    <name type="scientific">Verticillium longisporum</name>
    <name type="common">Verticillium dahliae var. longisporum</name>
    <dbReference type="NCBI Taxonomy" id="100787"/>
    <lineage>
        <taxon>Eukaryota</taxon>
        <taxon>Fungi</taxon>
        <taxon>Dikarya</taxon>
        <taxon>Ascomycota</taxon>
        <taxon>Pezizomycotina</taxon>
        <taxon>Sordariomycetes</taxon>
        <taxon>Hypocreomycetidae</taxon>
        <taxon>Glomerellales</taxon>
        <taxon>Plectosphaerellaceae</taxon>
        <taxon>Verticillium</taxon>
    </lineage>
</organism>
<dbReference type="InterPro" id="IPR018490">
    <property type="entry name" value="cNMP-bd_dom_sf"/>
</dbReference>
<gene>
    <name evidence="2" type="ORF">BN1708_019177</name>
</gene>
<proteinExistence type="predicted"/>
<keyword evidence="3" id="KW-1185">Reference proteome</keyword>
<dbReference type="Proteomes" id="UP000044602">
    <property type="component" value="Unassembled WGS sequence"/>
</dbReference>
<dbReference type="InterPro" id="IPR000595">
    <property type="entry name" value="cNMP-bd_dom"/>
</dbReference>
<dbReference type="EMBL" id="CVQH01022433">
    <property type="protein sequence ID" value="CRK33100.1"/>
    <property type="molecule type" value="Genomic_DNA"/>
</dbReference>
<dbReference type="PANTHER" id="PTHR43310:SF4">
    <property type="entry name" value="AFR304WP"/>
    <property type="match status" value="1"/>
</dbReference>
<dbReference type="PROSITE" id="PS50042">
    <property type="entry name" value="CNMP_BINDING_3"/>
    <property type="match status" value="1"/>
</dbReference>
<dbReference type="InterPro" id="IPR052706">
    <property type="entry name" value="Membrane-Transporter-like"/>
</dbReference>
<dbReference type="Gene3D" id="2.60.120.10">
    <property type="entry name" value="Jelly Rolls"/>
    <property type="match status" value="1"/>
</dbReference>
<protein>
    <recommendedName>
        <fullName evidence="1">Cyclic nucleotide-binding domain-containing protein</fullName>
    </recommendedName>
</protein>
<dbReference type="PANTHER" id="PTHR43310">
    <property type="entry name" value="SULFATE TRANSPORTER YBAR-RELATED"/>
    <property type="match status" value="1"/>
</dbReference>
<reference evidence="2 3" key="1">
    <citation type="submission" date="2015-05" db="EMBL/GenBank/DDBJ databases">
        <authorList>
            <person name="Wang D.B."/>
            <person name="Wang M."/>
        </authorList>
    </citation>
    <scope>NUCLEOTIDE SEQUENCE [LARGE SCALE GENOMIC DNA]</scope>
    <source>
        <strain evidence="2">VL1</strain>
    </source>
</reference>
<sequence>MLQIFQGLTEKNEDFWFRAVPYFVRREFVAGSTLYRRGETASGFYLVEQGILRAEYDLPQGWLTESIVAGTTCGELPFFSETERTANVLVEGDCVAWLMDTEGWERLQKEEPDVARELLRISLKLTSERLSSITSYILTMAG</sequence>
<dbReference type="STRING" id="100787.A0A0G4MGD5"/>
<dbReference type="CDD" id="cd00038">
    <property type="entry name" value="CAP_ED"/>
    <property type="match status" value="1"/>
</dbReference>
<evidence type="ECO:0000313" key="2">
    <source>
        <dbReference type="EMBL" id="CRK33100.1"/>
    </source>
</evidence>
<dbReference type="InterPro" id="IPR014710">
    <property type="entry name" value="RmlC-like_jellyroll"/>
</dbReference>
<dbReference type="AlphaFoldDB" id="A0A0G4MGD5"/>